<dbReference type="InterPro" id="IPR002871">
    <property type="entry name" value="NIF_FeS_clus_asmbl_NifU_N"/>
</dbReference>
<dbReference type="GO" id="GO:0005506">
    <property type="term" value="F:iron ion binding"/>
    <property type="evidence" value="ECO:0007669"/>
    <property type="project" value="InterPro"/>
</dbReference>
<dbReference type="Pfam" id="PF01592">
    <property type="entry name" value="NifU_N"/>
    <property type="match status" value="1"/>
</dbReference>
<accession>A0A8H7SC81</accession>
<name>A0A8H7SC81_9FUNG</name>
<organism evidence="2 3">
    <name type="scientific">Circinella minor</name>
    <dbReference type="NCBI Taxonomy" id="1195481"/>
    <lineage>
        <taxon>Eukaryota</taxon>
        <taxon>Fungi</taxon>
        <taxon>Fungi incertae sedis</taxon>
        <taxon>Mucoromycota</taxon>
        <taxon>Mucoromycotina</taxon>
        <taxon>Mucoromycetes</taxon>
        <taxon>Mucorales</taxon>
        <taxon>Lichtheimiaceae</taxon>
        <taxon>Circinella</taxon>
    </lineage>
</organism>
<dbReference type="GO" id="GO:0051536">
    <property type="term" value="F:iron-sulfur cluster binding"/>
    <property type="evidence" value="ECO:0007669"/>
    <property type="project" value="InterPro"/>
</dbReference>
<evidence type="ECO:0000313" key="3">
    <source>
        <dbReference type="Proteomes" id="UP000646827"/>
    </source>
</evidence>
<dbReference type="PANTHER" id="PTHR10093">
    <property type="entry name" value="IRON-SULFUR CLUSTER ASSEMBLY ENZYME NIFU HOMOLOG"/>
    <property type="match status" value="1"/>
</dbReference>
<dbReference type="EMBL" id="JAEPRB010000026">
    <property type="protein sequence ID" value="KAG2225582.1"/>
    <property type="molecule type" value="Genomic_DNA"/>
</dbReference>
<dbReference type="AlphaFoldDB" id="A0A8H7SC81"/>
<reference evidence="2 3" key="1">
    <citation type="submission" date="2020-12" db="EMBL/GenBank/DDBJ databases">
        <title>Metabolic potential, ecology and presence of endohyphal bacteria is reflected in genomic diversity of Mucoromycotina.</title>
        <authorList>
            <person name="Muszewska A."/>
            <person name="Okrasinska A."/>
            <person name="Steczkiewicz K."/>
            <person name="Drgas O."/>
            <person name="Orlowska M."/>
            <person name="Perlinska-Lenart U."/>
            <person name="Aleksandrzak-Piekarczyk T."/>
            <person name="Szatraj K."/>
            <person name="Zielenkiewicz U."/>
            <person name="Pilsyk S."/>
            <person name="Malc E."/>
            <person name="Mieczkowski P."/>
            <person name="Kruszewska J.S."/>
            <person name="Biernat P."/>
            <person name="Pawlowska J."/>
        </authorList>
    </citation>
    <scope>NUCLEOTIDE SEQUENCE [LARGE SCALE GENOMIC DNA]</scope>
    <source>
        <strain evidence="2 3">CBS 142.35</strain>
    </source>
</reference>
<evidence type="ECO:0000259" key="1">
    <source>
        <dbReference type="Pfam" id="PF01592"/>
    </source>
</evidence>
<proteinExistence type="predicted"/>
<sequence length="129" mass="14358">MNYLKIQVRTYHNKVIEHFSRRENVGFLDKPNHVGIVGVPASADILRSQIQVDLGTGKLTDITTLSNNETSVINNTMYLSKTLRGLSVNDQMPETNKDDAPFPPAKLHCSVTEDSIQSAINSYFATRHG</sequence>
<dbReference type="Proteomes" id="UP000646827">
    <property type="component" value="Unassembled WGS sequence"/>
</dbReference>
<dbReference type="SUPFAM" id="SSF82649">
    <property type="entry name" value="SufE/NifU"/>
    <property type="match status" value="1"/>
</dbReference>
<evidence type="ECO:0000313" key="2">
    <source>
        <dbReference type="EMBL" id="KAG2225582.1"/>
    </source>
</evidence>
<keyword evidence="3" id="KW-1185">Reference proteome</keyword>
<protein>
    <recommendedName>
        <fullName evidence="1">NIF system FeS cluster assembly NifU N-terminal domain-containing protein</fullName>
    </recommendedName>
</protein>
<dbReference type="GO" id="GO:0016226">
    <property type="term" value="P:iron-sulfur cluster assembly"/>
    <property type="evidence" value="ECO:0007669"/>
    <property type="project" value="InterPro"/>
</dbReference>
<comment type="caution">
    <text evidence="2">The sequence shown here is derived from an EMBL/GenBank/DDBJ whole genome shotgun (WGS) entry which is preliminary data.</text>
</comment>
<dbReference type="Gene3D" id="3.90.1010.10">
    <property type="match status" value="1"/>
</dbReference>
<dbReference type="OrthoDB" id="2237631at2759"/>
<gene>
    <name evidence="2" type="ORF">INT45_013693</name>
</gene>
<feature type="domain" description="NIF system FeS cluster assembly NifU N-terminal" evidence="1">
    <location>
        <begin position="10"/>
        <end position="126"/>
    </location>
</feature>